<reference evidence="1" key="1">
    <citation type="submission" date="2021-05" db="EMBL/GenBank/DDBJ databases">
        <authorList>
            <person name="Alioto T."/>
            <person name="Alioto T."/>
            <person name="Gomez Garrido J."/>
        </authorList>
    </citation>
    <scope>NUCLEOTIDE SEQUENCE</scope>
</reference>
<sequence>MRWAGRVTRMSEDTEQLSQWNQMINVRVGPLDRTTNREVTNHGCGSWSLVDERVRRVPRSGVNKARKSGVCSRFNLLNLLSEINTKVTVTICIHQGGFSSFK</sequence>
<proteinExistence type="predicted"/>
<evidence type="ECO:0000313" key="1">
    <source>
        <dbReference type="EMBL" id="CAG6494649.1"/>
    </source>
</evidence>
<dbReference type="EMBL" id="HBUE01125679">
    <property type="protein sequence ID" value="CAG6494649.1"/>
    <property type="molecule type" value="Transcribed_RNA"/>
</dbReference>
<name>A0A8D8CH88_CULPI</name>
<organism evidence="1">
    <name type="scientific">Culex pipiens</name>
    <name type="common">House mosquito</name>
    <dbReference type="NCBI Taxonomy" id="7175"/>
    <lineage>
        <taxon>Eukaryota</taxon>
        <taxon>Metazoa</taxon>
        <taxon>Ecdysozoa</taxon>
        <taxon>Arthropoda</taxon>
        <taxon>Hexapoda</taxon>
        <taxon>Insecta</taxon>
        <taxon>Pterygota</taxon>
        <taxon>Neoptera</taxon>
        <taxon>Endopterygota</taxon>
        <taxon>Diptera</taxon>
        <taxon>Nematocera</taxon>
        <taxon>Culicoidea</taxon>
        <taxon>Culicidae</taxon>
        <taxon>Culicinae</taxon>
        <taxon>Culicini</taxon>
        <taxon>Culex</taxon>
        <taxon>Culex</taxon>
    </lineage>
</organism>
<accession>A0A8D8CH88</accession>
<dbReference type="AlphaFoldDB" id="A0A8D8CH88"/>
<protein>
    <submittedName>
        <fullName evidence="1">(northern house mosquito) hypothetical protein</fullName>
    </submittedName>
</protein>